<protein>
    <submittedName>
        <fullName evidence="4">Uncharacterized protein</fullName>
    </submittedName>
</protein>
<keyword evidence="5" id="KW-1185">Reference proteome</keyword>
<evidence type="ECO:0000256" key="1">
    <source>
        <dbReference type="ARBA" id="ARBA00010111"/>
    </source>
</evidence>
<dbReference type="EMBL" id="CADCXV010001205">
    <property type="protein sequence ID" value="CAB0042549.1"/>
    <property type="molecule type" value="Genomic_DNA"/>
</dbReference>
<dbReference type="GO" id="GO:1990904">
    <property type="term" value="C:ribonucleoprotein complex"/>
    <property type="evidence" value="ECO:0007669"/>
    <property type="project" value="UniProtKB-KW"/>
</dbReference>
<proteinExistence type="inferred from homology"/>
<dbReference type="InterPro" id="IPR000271">
    <property type="entry name" value="Ribosomal_bL34"/>
</dbReference>
<organism evidence="4 5">
    <name type="scientific">Trichogramma brassicae</name>
    <dbReference type="NCBI Taxonomy" id="86971"/>
    <lineage>
        <taxon>Eukaryota</taxon>
        <taxon>Metazoa</taxon>
        <taxon>Ecdysozoa</taxon>
        <taxon>Arthropoda</taxon>
        <taxon>Hexapoda</taxon>
        <taxon>Insecta</taxon>
        <taxon>Pterygota</taxon>
        <taxon>Neoptera</taxon>
        <taxon>Endopterygota</taxon>
        <taxon>Hymenoptera</taxon>
        <taxon>Apocrita</taxon>
        <taxon>Proctotrupomorpha</taxon>
        <taxon>Chalcidoidea</taxon>
        <taxon>Trichogrammatidae</taxon>
        <taxon>Trichogramma</taxon>
    </lineage>
</organism>
<evidence type="ECO:0000256" key="2">
    <source>
        <dbReference type="ARBA" id="ARBA00022980"/>
    </source>
</evidence>
<evidence type="ECO:0000256" key="3">
    <source>
        <dbReference type="ARBA" id="ARBA00023274"/>
    </source>
</evidence>
<accession>A0A6H5IZ28</accession>
<keyword evidence="2" id="KW-0689">Ribosomal protein</keyword>
<dbReference type="Proteomes" id="UP000479190">
    <property type="component" value="Unassembled WGS sequence"/>
</dbReference>
<name>A0A6H5IZ28_9HYME</name>
<evidence type="ECO:0000313" key="5">
    <source>
        <dbReference type="Proteomes" id="UP000479190"/>
    </source>
</evidence>
<evidence type="ECO:0000313" key="4">
    <source>
        <dbReference type="EMBL" id="CAB0042549.1"/>
    </source>
</evidence>
<dbReference type="GO" id="GO:0006412">
    <property type="term" value="P:translation"/>
    <property type="evidence" value="ECO:0007669"/>
    <property type="project" value="InterPro"/>
</dbReference>
<sequence length="63" mass="7584">MLELFTNLIWNHLILRTRMKYAFPRPREVKRVVHQGYFTRLATPAGRKIIMRKILKGRHCLGH</sequence>
<dbReference type="AlphaFoldDB" id="A0A6H5IZ28"/>
<dbReference type="GO" id="GO:0005840">
    <property type="term" value="C:ribosome"/>
    <property type="evidence" value="ECO:0007669"/>
    <property type="project" value="UniProtKB-KW"/>
</dbReference>
<reference evidence="4 5" key="1">
    <citation type="submission" date="2020-02" db="EMBL/GenBank/DDBJ databases">
        <authorList>
            <person name="Ferguson B K."/>
        </authorList>
    </citation>
    <scope>NUCLEOTIDE SEQUENCE [LARGE SCALE GENOMIC DNA]</scope>
</reference>
<gene>
    <name evidence="4" type="ORF">TBRA_LOCUS14164</name>
</gene>
<dbReference type="GO" id="GO:0003735">
    <property type="term" value="F:structural constituent of ribosome"/>
    <property type="evidence" value="ECO:0007669"/>
    <property type="project" value="InterPro"/>
</dbReference>
<comment type="similarity">
    <text evidence="1">Belongs to the bacterial ribosomal protein bL34 family.</text>
</comment>
<dbReference type="Pfam" id="PF00468">
    <property type="entry name" value="Ribosomal_L34"/>
    <property type="match status" value="1"/>
</dbReference>
<dbReference type="Gene3D" id="1.10.287.3980">
    <property type="match status" value="1"/>
</dbReference>
<keyword evidence="3" id="KW-0687">Ribonucleoprotein</keyword>
<dbReference type="OrthoDB" id="431691at2759"/>